<reference evidence="2 3" key="1">
    <citation type="submission" date="2023-01" db="EMBL/GenBank/DDBJ databases">
        <title>Analysis of 21 Apiospora genomes using comparative genomics revels a genus with tremendous synthesis potential of carbohydrate active enzymes and secondary metabolites.</title>
        <authorList>
            <person name="Sorensen T."/>
        </authorList>
    </citation>
    <scope>NUCLEOTIDE SEQUENCE [LARGE SCALE GENOMIC DNA]</scope>
    <source>
        <strain evidence="2 3">CBS 83171</strain>
    </source>
</reference>
<dbReference type="EMBL" id="JAQQWM010000005">
    <property type="protein sequence ID" value="KAK8063321.1"/>
    <property type="molecule type" value="Genomic_DNA"/>
</dbReference>
<name>A0ABR1UZ46_9PEZI</name>
<gene>
    <name evidence="2" type="ORF">PG996_007973</name>
</gene>
<protein>
    <submittedName>
        <fullName evidence="2">Uncharacterized protein</fullName>
    </submittedName>
</protein>
<evidence type="ECO:0000256" key="1">
    <source>
        <dbReference type="SAM" id="SignalP"/>
    </source>
</evidence>
<keyword evidence="1" id="KW-0732">Signal</keyword>
<evidence type="ECO:0000313" key="2">
    <source>
        <dbReference type="EMBL" id="KAK8063321.1"/>
    </source>
</evidence>
<sequence length="184" mass="20024">MRVLSILFTILCSAAVWNLRRMVQDFEEQQQQRERNIANGGEPSANLPPSQASIYEQDVLTTTMYSLGTGLALNVVCAFAARPLDPQIIPGTEMMACAPYGIGAIAIAARLHTFSMGGWTQSHWNYARRTGPKQLKEWIRRDVIDRVVSEAKKLTAATGTGMDGMEEAAAGCSGAEEEGAKCEL</sequence>
<proteinExistence type="predicted"/>
<evidence type="ECO:0000313" key="3">
    <source>
        <dbReference type="Proteomes" id="UP001446871"/>
    </source>
</evidence>
<feature type="signal peptide" evidence="1">
    <location>
        <begin position="1"/>
        <end position="15"/>
    </location>
</feature>
<comment type="caution">
    <text evidence="2">The sequence shown here is derived from an EMBL/GenBank/DDBJ whole genome shotgun (WGS) entry which is preliminary data.</text>
</comment>
<feature type="chain" id="PRO_5047048916" evidence="1">
    <location>
        <begin position="16"/>
        <end position="184"/>
    </location>
</feature>
<accession>A0ABR1UZ46</accession>
<dbReference type="Proteomes" id="UP001446871">
    <property type="component" value="Unassembled WGS sequence"/>
</dbReference>
<organism evidence="2 3">
    <name type="scientific">Apiospora saccharicola</name>
    <dbReference type="NCBI Taxonomy" id="335842"/>
    <lineage>
        <taxon>Eukaryota</taxon>
        <taxon>Fungi</taxon>
        <taxon>Dikarya</taxon>
        <taxon>Ascomycota</taxon>
        <taxon>Pezizomycotina</taxon>
        <taxon>Sordariomycetes</taxon>
        <taxon>Xylariomycetidae</taxon>
        <taxon>Amphisphaeriales</taxon>
        <taxon>Apiosporaceae</taxon>
        <taxon>Apiospora</taxon>
    </lineage>
</organism>
<keyword evidence="3" id="KW-1185">Reference proteome</keyword>